<protein>
    <recommendedName>
        <fullName evidence="5">Flagellar basal body-associated protein FliL</fullName>
    </recommendedName>
</protein>
<feature type="compositionally biased region" description="Basic and acidic residues" evidence="1">
    <location>
        <begin position="41"/>
        <end position="72"/>
    </location>
</feature>
<proteinExistence type="predicted"/>
<feature type="region of interest" description="Disordered" evidence="1">
    <location>
        <begin position="30"/>
        <end position="81"/>
    </location>
</feature>
<dbReference type="EMBL" id="VDDC01000007">
    <property type="protein sequence ID" value="TNH40653.1"/>
    <property type="molecule type" value="Genomic_DNA"/>
</dbReference>
<reference evidence="3 4" key="1">
    <citation type="submission" date="2019-06" db="EMBL/GenBank/DDBJ databases">
        <authorList>
            <person name="Li J."/>
        </authorList>
    </citation>
    <scope>NUCLEOTIDE SEQUENCE [LARGE SCALE GENOMIC DNA]</scope>
    <source>
        <strain evidence="3 4">CGMCC 1.8012</strain>
    </source>
</reference>
<evidence type="ECO:0000256" key="1">
    <source>
        <dbReference type="SAM" id="MobiDB-lite"/>
    </source>
</evidence>
<comment type="caution">
    <text evidence="3">The sequence shown here is derived from an EMBL/GenBank/DDBJ whole genome shotgun (WGS) entry which is preliminary data.</text>
</comment>
<evidence type="ECO:0000313" key="3">
    <source>
        <dbReference type="EMBL" id="TNH40653.1"/>
    </source>
</evidence>
<dbReference type="Proteomes" id="UP000304880">
    <property type="component" value="Unassembled WGS sequence"/>
</dbReference>
<dbReference type="AlphaFoldDB" id="A0A5C4R9J0"/>
<dbReference type="RefSeq" id="WP_139597800.1">
    <property type="nucleotide sequence ID" value="NZ_VDDC01000007.1"/>
</dbReference>
<feature type="signal peptide" evidence="2">
    <location>
        <begin position="1"/>
        <end position="21"/>
    </location>
</feature>
<evidence type="ECO:0000313" key="4">
    <source>
        <dbReference type="Proteomes" id="UP000304880"/>
    </source>
</evidence>
<evidence type="ECO:0000256" key="2">
    <source>
        <dbReference type="SAM" id="SignalP"/>
    </source>
</evidence>
<sequence length="188" mass="19317">MIKKIIPIALPVLALVGGAFGGDMLRAPASPADPATEAAAADDHGAAPADDGHGGGEDHGGDDHGGGDHGGGDHGGGGDPTEAAYFQFPTQFFVPLMRQGDLRDVMILTVTLQTDGANLQALSKKEHILRDALLRQLMIHANTGGFDGNFTADRNLVTLREGLLQAAKAATDAPVTAVLIEDIARQPG</sequence>
<feature type="chain" id="PRO_5022827171" description="Flagellar basal body-associated protein FliL" evidence="2">
    <location>
        <begin position="22"/>
        <end position="188"/>
    </location>
</feature>
<gene>
    <name evidence="3" type="ORF">FHD67_03280</name>
</gene>
<name>A0A5C4R9J0_9RHOB</name>
<keyword evidence="2" id="KW-0732">Signal</keyword>
<keyword evidence="4" id="KW-1185">Reference proteome</keyword>
<organism evidence="3 4">
    <name type="scientific">Paracoccus haeundaensis</name>
    <dbReference type="NCBI Taxonomy" id="225362"/>
    <lineage>
        <taxon>Bacteria</taxon>
        <taxon>Pseudomonadati</taxon>
        <taxon>Pseudomonadota</taxon>
        <taxon>Alphaproteobacteria</taxon>
        <taxon>Rhodobacterales</taxon>
        <taxon>Paracoccaceae</taxon>
        <taxon>Paracoccus</taxon>
    </lineage>
</organism>
<accession>A0A5C4R9J0</accession>
<evidence type="ECO:0008006" key="5">
    <source>
        <dbReference type="Google" id="ProtNLM"/>
    </source>
</evidence>